<dbReference type="PANTHER" id="PTHR23513:SF6">
    <property type="entry name" value="MAJOR FACILITATOR SUPERFAMILY ASSOCIATED DOMAIN-CONTAINING PROTEIN"/>
    <property type="match status" value="1"/>
</dbReference>
<dbReference type="CDD" id="cd06173">
    <property type="entry name" value="MFS_MefA_like"/>
    <property type="match status" value="1"/>
</dbReference>
<evidence type="ECO:0000256" key="1">
    <source>
        <dbReference type="ARBA" id="ARBA00004651"/>
    </source>
</evidence>
<feature type="transmembrane region" description="Helical" evidence="6">
    <location>
        <begin position="363"/>
        <end position="381"/>
    </location>
</feature>
<feature type="transmembrane region" description="Helical" evidence="6">
    <location>
        <begin position="26"/>
        <end position="47"/>
    </location>
</feature>
<evidence type="ECO:0000256" key="5">
    <source>
        <dbReference type="ARBA" id="ARBA00023136"/>
    </source>
</evidence>
<feature type="transmembrane region" description="Helical" evidence="6">
    <location>
        <begin position="169"/>
        <end position="194"/>
    </location>
</feature>
<dbReference type="Proteomes" id="UP001597307">
    <property type="component" value="Unassembled WGS sequence"/>
</dbReference>
<dbReference type="InterPro" id="IPR011701">
    <property type="entry name" value="MFS"/>
</dbReference>
<accession>A0ABW4QAV4</accession>
<feature type="transmembrane region" description="Helical" evidence="6">
    <location>
        <begin position="84"/>
        <end position="103"/>
    </location>
</feature>
<evidence type="ECO:0000256" key="4">
    <source>
        <dbReference type="ARBA" id="ARBA00022989"/>
    </source>
</evidence>
<evidence type="ECO:0000313" key="8">
    <source>
        <dbReference type="Proteomes" id="UP001597307"/>
    </source>
</evidence>
<keyword evidence="8" id="KW-1185">Reference proteome</keyword>
<evidence type="ECO:0000256" key="6">
    <source>
        <dbReference type="SAM" id="Phobius"/>
    </source>
</evidence>
<dbReference type="RefSeq" id="WP_343881413.1">
    <property type="nucleotide sequence ID" value="NZ_BAAAIJ010000056.1"/>
</dbReference>
<proteinExistence type="predicted"/>
<feature type="transmembrane region" description="Helical" evidence="6">
    <location>
        <begin position="54"/>
        <end position="72"/>
    </location>
</feature>
<keyword evidence="2" id="KW-1003">Cell membrane</keyword>
<sequence>MTTQTGSPPPSLLRDRNFLNFWAGQAISQLGTQLGHLALPVIAVLLLGASELEVGVLNASGTAAFLLVGLPAGAWVDRWLKRRVMIGADLVRMVAMLAIPLLWWMDALTIWHLCLVAGVVGIATVFFDVAYQSYVPVLVAGDQVPSANSKLESTAQISRLGGPALGGGLLQLLSAPLLVVGQSAGYLVSAIFLVRTRDEEQRSPVADRRPLAVEIREGLSFVWRHPLIRRVAACTAGVNFFASLLFTLLPLLILRDLDLGAAALGLILSVAAAGGLAGALATPWIAARIGEGTVIPLASLASGAFLVLVPLAALAPSKPASLALLIVGEAGMTFCVLAYNIMQVSMRQRVCPPRLLGRMNASIRFVVWGVMPIAGLLAGVLGEQLGILPTMWIGVAGTFLAAIPVLGGGFWGMKKLPDTVAQ</sequence>
<organism evidence="7 8">
    <name type="scientific">Arthrobacter flavus</name>
    <dbReference type="NCBI Taxonomy" id="95172"/>
    <lineage>
        <taxon>Bacteria</taxon>
        <taxon>Bacillati</taxon>
        <taxon>Actinomycetota</taxon>
        <taxon>Actinomycetes</taxon>
        <taxon>Micrococcales</taxon>
        <taxon>Micrococcaceae</taxon>
        <taxon>Arthrobacter</taxon>
    </lineage>
</organism>
<comment type="caution">
    <text evidence="7">The sequence shown here is derived from an EMBL/GenBank/DDBJ whole genome shotgun (WGS) entry which is preliminary data.</text>
</comment>
<feature type="transmembrane region" description="Helical" evidence="6">
    <location>
        <begin position="321"/>
        <end position="342"/>
    </location>
</feature>
<protein>
    <submittedName>
        <fullName evidence="7">MFS transporter</fullName>
    </submittedName>
</protein>
<feature type="transmembrane region" description="Helical" evidence="6">
    <location>
        <begin position="110"/>
        <end position="131"/>
    </location>
</feature>
<keyword evidence="5 6" id="KW-0472">Membrane</keyword>
<dbReference type="SUPFAM" id="SSF103473">
    <property type="entry name" value="MFS general substrate transporter"/>
    <property type="match status" value="1"/>
</dbReference>
<gene>
    <name evidence="7" type="ORF">ACFSFX_14875</name>
</gene>
<reference evidence="8" key="1">
    <citation type="journal article" date="2019" name="Int. J. Syst. Evol. Microbiol.">
        <title>The Global Catalogue of Microorganisms (GCM) 10K type strain sequencing project: providing services to taxonomists for standard genome sequencing and annotation.</title>
        <authorList>
            <consortium name="The Broad Institute Genomics Platform"/>
            <consortium name="The Broad Institute Genome Sequencing Center for Infectious Disease"/>
            <person name="Wu L."/>
            <person name="Ma J."/>
        </authorList>
    </citation>
    <scope>NUCLEOTIDE SEQUENCE [LARGE SCALE GENOMIC DNA]</scope>
    <source>
        <strain evidence="8">JCM 11496</strain>
    </source>
</reference>
<dbReference type="EMBL" id="JBHUGA010000061">
    <property type="protein sequence ID" value="MFD1847872.1"/>
    <property type="molecule type" value="Genomic_DNA"/>
</dbReference>
<name>A0ABW4QAV4_9MICC</name>
<evidence type="ECO:0000256" key="2">
    <source>
        <dbReference type="ARBA" id="ARBA00022475"/>
    </source>
</evidence>
<dbReference type="InterPro" id="IPR036259">
    <property type="entry name" value="MFS_trans_sf"/>
</dbReference>
<feature type="transmembrane region" description="Helical" evidence="6">
    <location>
        <begin position="231"/>
        <end position="253"/>
    </location>
</feature>
<evidence type="ECO:0000256" key="3">
    <source>
        <dbReference type="ARBA" id="ARBA00022692"/>
    </source>
</evidence>
<feature type="transmembrane region" description="Helical" evidence="6">
    <location>
        <begin position="259"/>
        <end position="282"/>
    </location>
</feature>
<feature type="transmembrane region" description="Helical" evidence="6">
    <location>
        <begin position="294"/>
        <end position="315"/>
    </location>
</feature>
<evidence type="ECO:0000313" key="7">
    <source>
        <dbReference type="EMBL" id="MFD1847872.1"/>
    </source>
</evidence>
<keyword evidence="3 6" id="KW-0812">Transmembrane</keyword>
<dbReference type="Pfam" id="PF07690">
    <property type="entry name" value="MFS_1"/>
    <property type="match status" value="1"/>
</dbReference>
<dbReference type="PANTHER" id="PTHR23513">
    <property type="entry name" value="INTEGRAL MEMBRANE EFFLUX PROTEIN-RELATED"/>
    <property type="match status" value="1"/>
</dbReference>
<dbReference type="Gene3D" id="1.20.1250.20">
    <property type="entry name" value="MFS general substrate transporter like domains"/>
    <property type="match status" value="1"/>
</dbReference>
<feature type="transmembrane region" description="Helical" evidence="6">
    <location>
        <begin position="387"/>
        <end position="406"/>
    </location>
</feature>
<comment type="subcellular location">
    <subcellularLocation>
        <location evidence="1">Cell membrane</location>
        <topology evidence="1">Multi-pass membrane protein</topology>
    </subcellularLocation>
</comment>
<keyword evidence="4 6" id="KW-1133">Transmembrane helix</keyword>